<dbReference type="GO" id="GO:0031167">
    <property type="term" value="P:rRNA methylation"/>
    <property type="evidence" value="ECO:0007669"/>
    <property type="project" value="InterPro"/>
</dbReference>
<proteinExistence type="predicted"/>
<dbReference type="NCBIfam" id="TIGR00095">
    <property type="entry name" value="16S rRNA (guanine(966)-N(2))-methyltransferase RsmD"/>
    <property type="match status" value="1"/>
</dbReference>
<dbReference type="InterPro" id="IPR029063">
    <property type="entry name" value="SAM-dependent_MTases_sf"/>
</dbReference>
<evidence type="ECO:0000313" key="4">
    <source>
        <dbReference type="Proteomes" id="UP000004550"/>
    </source>
</evidence>
<dbReference type="Pfam" id="PF03602">
    <property type="entry name" value="Cons_hypoth95"/>
    <property type="match status" value="1"/>
</dbReference>
<dbReference type="PROSITE" id="PS00092">
    <property type="entry name" value="N6_MTASE"/>
    <property type="match status" value="1"/>
</dbReference>
<gene>
    <name evidence="3" type="ORF">SIDU_04645</name>
</gene>
<dbReference type="KEGG" id="sinb:SIDU_04645"/>
<dbReference type="PIRSF" id="PIRSF004553">
    <property type="entry name" value="CHP00095"/>
    <property type="match status" value="1"/>
</dbReference>
<evidence type="ECO:0000256" key="1">
    <source>
        <dbReference type="ARBA" id="ARBA00022603"/>
    </source>
</evidence>
<organism evidence="3 4">
    <name type="scientific">Sphingobium indicum (strain DSM 16412 / CCM 7286 / MTCC 6364 / B90A)</name>
    <dbReference type="NCBI Taxonomy" id="861109"/>
    <lineage>
        <taxon>Bacteria</taxon>
        <taxon>Pseudomonadati</taxon>
        <taxon>Pseudomonadota</taxon>
        <taxon>Alphaproteobacteria</taxon>
        <taxon>Sphingomonadales</taxon>
        <taxon>Sphingomonadaceae</taxon>
        <taxon>Sphingobium</taxon>
    </lineage>
</organism>
<dbReference type="PANTHER" id="PTHR43542">
    <property type="entry name" value="METHYLTRANSFERASE"/>
    <property type="match status" value="1"/>
</dbReference>
<keyword evidence="1 3" id="KW-0489">Methyltransferase</keyword>
<dbReference type="Gene3D" id="3.40.50.150">
    <property type="entry name" value="Vaccinia Virus protein VP39"/>
    <property type="match status" value="1"/>
</dbReference>
<name>A0A1L5BLW9_SPHIB</name>
<dbReference type="AlphaFoldDB" id="A0A1L5BLW9"/>
<dbReference type="InterPro" id="IPR002052">
    <property type="entry name" value="DNA_methylase_N6_adenine_CS"/>
</dbReference>
<dbReference type="GO" id="GO:0008168">
    <property type="term" value="F:methyltransferase activity"/>
    <property type="evidence" value="ECO:0007669"/>
    <property type="project" value="UniProtKB-KW"/>
</dbReference>
<reference evidence="3 4" key="1">
    <citation type="journal article" date="2012" name="J. Bacteriol.">
        <title>Genome sequence of Sphingobium indicum B90A, a hexachlorocyclohexane-degrading bacterium.</title>
        <authorList>
            <person name="Anand S."/>
            <person name="Sangwan N."/>
            <person name="Lata P."/>
            <person name="Kaur J."/>
            <person name="Dua A."/>
            <person name="Singh A.K."/>
            <person name="Verma M."/>
            <person name="Kaur J."/>
            <person name="Khurana J.P."/>
            <person name="Khurana P."/>
            <person name="Mathur S."/>
            <person name="Lal R."/>
        </authorList>
    </citation>
    <scope>NUCLEOTIDE SEQUENCE [LARGE SCALE GENOMIC DNA]</scope>
    <source>
        <strain evidence="4">DSM 16412 / CCM 7286 / MTCC 6364 / B90A</strain>
    </source>
</reference>
<accession>A0A1L5BLW9</accession>
<dbReference type="GO" id="GO:0003676">
    <property type="term" value="F:nucleic acid binding"/>
    <property type="evidence" value="ECO:0007669"/>
    <property type="project" value="InterPro"/>
</dbReference>
<dbReference type="InterPro" id="IPR004398">
    <property type="entry name" value="RNA_MeTrfase_RsmD"/>
</dbReference>
<dbReference type="Proteomes" id="UP000004550">
    <property type="component" value="Chromosome"/>
</dbReference>
<evidence type="ECO:0000313" key="3">
    <source>
        <dbReference type="EMBL" id="APL93854.1"/>
    </source>
</evidence>
<sequence length="182" mass="19422">MRIIAGQWRGRPLVAPKGDATRPTADRTRETLFSMLLSRIGSFEGLSVGDFFAGSGALGYEALSRGAASCVFVEQDRAALDAIRANGDRLGVRPDIRQGSVLSIGPAGKPLDLIFMDPPYQSGAGMVALDKLNRLGWTSPATWISMETDRREDVAVKGFAAEATRDVGKARLTLLRAADQAG</sequence>
<protein>
    <submittedName>
        <fullName evidence="3">16S rRNA (Guanine(966)-N(2))-methyltransferase RsmD</fullName>
    </submittedName>
</protein>
<dbReference type="PANTHER" id="PTHR43542:SF1">
    <property type="entry name" value="METHYLTRANSFERASE"/>
    <property type="match status" value="1"/>
</dbReference>
<dbReference type="RefSeq" id="WP_007688833.1">
    <property type="nucleotide sequence ID" value="NZ_CP013070.1"/>
</dbReference>
<dbReference type="CDD" id="cd02440">
    <property type="entry name" value="AdoMet_MTases"/>
    <property type="match status" value="1"/>
</dbReference>
<dbReference type="EMBL" id="CP013070">
    <property type="protein sequence ID" value="APL93854.1"/>
    <property type="molecule type" value="Genomic_DNA"/>
</dbReference>
<evidence type="ECO:0000256" key="2">
    <source>
        <dbReference type="ARBA" id="ARBA00022679"/>
    </source>
</evidence>
<dbReference type="SUPFAM" id="SSF53335">
    <property type="entry name" value="S-adenosyl-L-methionine-dependent methyltransferases"/>
    <property type="match status" value="1"/>
</dbReference>
<keyword evidence="2 3" id="KW-0808">Transferase</keyword>